<evidence type="ECO:0008006" key="3">
    <source>
        <dbReference type="Google" id="ProtNLM"/>
    </source>
</evidence>
<organism evidence="1 2">
    <name type="scientific">Kwoniella newhampshirensis</name>
    <dbReference type="NCBI Taxonomy" id="1651941"/>
    <lineage>
        <taxon>Eukaryota</taxon>
        <taxon>Fungi</taxon>
        <taxon>Dikarya</taxon>
        <taxon>Basidiomycota</taxon>
        <taxon>Agaricomycotina</taxon>
        <taxon>Tremellomycetes</taxon>
        <taxon>Tremellales</taxon>
        <taxon>Cryptococcaceae</taxon>
        <taxon>Kwoniella</taxon>
    </lineage>
</organism>
<name>A0AAW0YVL9_9TREE</name>
<keyword evidence="2" id="KW-1185">Reference proteome</keyword>
<dbReference type="GeneID" id="92182557"/>
<evidence type="ECO:0000313" key="2">
    <source>
        <dbReference type="Proteomes" id="UP001388673"/>
    </source>
</evidence>
<sequence>MPARFKDTQPLKTLAKASQSCSAQSLAYGKCIGKSYTEVSKDMCQAEFVAFKQCVQLDLDVEIEIVIGQGRSC</sequence>
<dbReference type="GO" id="GO:0032981">
    <property type="term" value="P:mitochondrial respiratory chain complex I assembly"/>
    <property type="evidence" value="ECO:0007669"/>
    <property type="project" value="InterPro"/>
</dbReference>
<dbReference type="RefSeq" id="XP_066800959.1">
    <property type="nucleotide sequence ID" value="XM_066948391.1"/>
</dbReference>
<evidence type="ECO:0000313" key="1">
    <source>
        <dbReference type="EMBL" id="KAK8847441.1"/>
    </source>
</evidence>
<dbReference type="PANTHER" id="PTHR34561">
    <property type="entry name" value="NADH DEHYDROGENASE [UBIQUINONE] 1 ALPHA SUBCOMPLEX ASSEMBLY FACTOR 8"/>
    <property type="match status" value="1"/>
</dbReference>
<protein>
    <recommendedName>
        <fullName evidence="3">IMS import disulfide relay-system CHCH-CHCH-like Cx9C domain-containing protein</fullName>
    </recommendedName>
</protein>
<accession>A0AAW0YVL9</accession>
<dbReference type="GO" id="GO:0005739">
    <property type="term" value="C:mitochondrion"/>
    <property type="evidence" value="ECO:0007669"/>
    <property type="project" value="InterPro"/>
</dbReference>
<proteinExistence type="predicted"/>
<dbReference type="KEGG" id="kne:92182557"/>
<dbReference type="InterPro" id="IPR034595">
    <property type="entry name" value="NDUFAF8"/>
</dbReference>
<gene>
    <name evidence="1" type="ORF">IAR55_005299</name>
</gene>
<comment type="caution">
    <text evidence="1">The sequence shown here is derived from an EMBL/GenBank/DDBJ whole genome shotgun (WGS) entry which is preliminary data.</text>
</comment>
<reference evidence="1 2" key="1">
    <citation type="journal article" date="2024" name="bioRxiv">
        <title>Comparative genomics of Cryptococcus and Kwoniella reveals pathogenesis evolution and contrasting karyotype dynamics via intercentromeric recombination or chromosome fusion.</title>
        <authorList>
            <person name="Coelho M.A."/>
            <person name="David-Palma M."/>
            <person name="Shea T."/>
            <person name="Bowers K."/>
            <person name="McGinley-Smith S."/>
            <person name="Mohammad A.W."/>
            <person name="Gnirke A."/>
            <person name="Yurkov A.M."/>
            <person name="Nowrousian M."/>
            <person name="Sun S."/>
            <person name="Cuomo C.A."/>
            <person name="Heitman J."/>
        </authorList>
    </citation>
    <scope>NUCLEOTIDE SEQUENCE [LARGE SCALE GENOMIC DNA]</scope>
    <source>
        <strain evidence="1 2">CBS 13917</strain>
    </source>
</reference>
<dbReference type="PANTHER" id="PTHR34561:SF1">
    <property type="entry name" value="NADH DEHYDROGENASE [UBIQUINONE] 1 ALPHA SUBCOMPLEX ASSEMBLY FACTOR 8"/>
    <property type="match status" value="1"/>
</dbReference>
<dbReference type="AlphaFoldDB" id="A0AAW0YVL9"/>
<dbReference type="Proteomes" id="UP001388673">
    <property type="component" value="Unassembled WGS sequence"/>
</dbReference>
<dbReference type="EMBL" id="JBCAWK010000010">
    <property type="protein sequence ID" value="KAK8847441.1"/>
    <property type="molecule type" value="Genomic_DNA"/>
</dbReference>